<dbReference type="InterPro" id="IPR049680">
    <property type="entry name" value="FLVCR1-2_SLC49-like"/>
</dbReference>
<dbReference type="GO" id="GO:0020037">
    <property type="term" value="F:heme binding"/>
    <property type="evidence" value="ECO:0007669"/>
    <property type="project" value="TreeGrafter"/>
</dbReference>
<feature type="transmembrane region" description="Helical" evidence="6">
    <location>
        <begin position="319"/>
        <end position="342"/>
    </location>
</feature>
<evidence type="ECO:0000313" key="9">
    <source>
        <dbReference type="Proteomes" id="UP000821853"/>
    </source>
</evidence>
<evidence type="ECO:0000256" key="3">
    <source>
        <dbReference type="ARBA" id="ARBA00022989"/>
    </source>
</evidence>
<dbReference type="EMBL" id="JABSTR010000007">
    <property type="protein sequence ID" value="KAH9375704.1"/>
    <property type="molecule type" value="Genomic_DNA"/>
</dbReference>
<feature type="transmembrane region" description="Helical" evidence="6">
    <location>
        <begin position="471"/>
        <end position="490"/>
    </location>
</feature>
<protein>
    <recommendedName>
        <fullName evidence="7">Major facilitator superfamily (MFS) profile domain-containing protein</fullName>
    </recommendedName>
</protein>
<keyword evidence="2 6" id="KW-0812">Transmembrane</keyword>
<evidence type="ECO:0000256" key="5">
    <source>
        <dbReference type="SAM" id="MobiDB-lite"/>
    </source>
</evidence>
<dbReference type="PROSITE" id="PS50850">
    <property type="entry name" value="MFS"/>
    <property type="match status" value="1"/>
</dbReference>
<feature type="transmembrane region" description="Helical" evidence="6">
    <location>
        <begin position="446"/>
        <end position="465"/>
    </location>
</feature>
<feature type="transmembrane region" description="Helical" evidence="6">
    <location>
        <begin position="379"/>
        <end position="408"/>
    </location>
</feature>
<dbReference type="VEuPathDB" id="VectorBase:HLOH_055722"/>
<comment type="caution">
    <text evidence="8">The sequence shown here is derived from an EMBL/GenBank/DDBJ whole genome shotgun (WGS) entry which is preliminary data.</text>
</comment>
<dbReference type="InterPro" id="IPR036259">
    <property type="entry name" value="MFS_trans_sf"/>
</dbReference>
<dbReference type="SUPFAM" id="SSF103473">
    <property type="entry name" value="MFS general substrate transporter"/>
    <property type="match status" value="1"/>
</dbReference>
<evidence type="ECO:0000259" key="7">
    <source>
        <dbReference type="PROSITE" id="PS50850"/>
    </source>
</evidence>
<feature type="domain" description="Major facilitator superfamily (MFS) profile" evidence="7">
    <location>
        <begin position="161"/>
        <end position="637"/>
    </location>
</feature>
<name>A0A9J6GMD4_HAELO</name>
<evidence type="ECO:0000256" key="4">
    <source>
        <dbReference type="ARBA" id="ARBA00023136"/>
    </source>
</evidence>
<dbReference type="Proteomes" id="UP000821853">
    <property type="component" value="Chromosome 5"/>
</dbReference>
<feature type="compositionally biased region" description="Basic and acidic residues" evidence="5">
    <location>
        <begin position="119"/>
        <end position="131"/>
    </location>
</feature>
<proteinExistence type="predicted"/>
<feature type="region of interest" description="Disordered" evidence="5">
    <location>
        <begin position="21"/>
        <end position="84"/>
    </location>
</feature>
<evidence type="ECO:0000256" key="2">
    <source>
        <dbReference type="ARBA" id="ARBA00022692"/>
    </source>
</evidence>
<keyword evidence="4 6" id="KW-0472">Membrane</keyword>
<feature type="transmembrane region" description="Helical" evidence="6">
    <location>
        <begin position="511"/>
        <end position="529"/>
    </location>
</feature>
<reference evidence="8 9" key="1">
    <citation type="journal article" date="2020" name="Cell">
        <title>Large-Scale Comparative Analyses of Tick Genomes Elucidate Their Genetic Diversity and Vector Capacities.</title>
        <authorList>
            <consortium name="Tick Genome and Microbiome Consortium (TIGMIC)"/>
            <person name="Jia N."/>
            <person name="Wang J."/>
            <person name="Shi W."/>
            <person name="Du L."/>
            <person name="Sun Y."/>
            <person name="Zhan W."/>
            <person name="Jiang J.F."/>
            <person name="Wang Q."/>
            <person name="Zhang B."/>
            <person name="Ji P."/>
            <person name="Bell-Sakyi L."/>
            <person name="Cui X.M."/>
            <person name="Yuan T.T."/>
            <person name="Jiang B.G."/>
            <person name="Yang W.F."/>
            <person name="Lam T.T."/>
            <person name="Chang Q.C."/>
            <person name="Ding S.J."/>
            <person name="Wang X.J."/>
            <person name="Zhu J.G."/>
            <person name="Ruan X.D."/>
            <person name="Zhao L."/>
            <person name="Wei J.T."/>
            <person name="Ye R.Z."/>
            <person name="Que T.C."/>
            <person name="Du C.H."/>
            <person name="Zhou Y.H."/>
            <person name="Cheng J.X."/>
            <person name="Dai P.F."/>
            <person name="Guo W.B."/>
            <person name="Han X.H."/>
            <person name="Huang E.J."/>
            <person name="Li L.F."/>
            <person name="Wei W."/>
            <person name="Gao Y.C."/>
            <person name="Liu J.Z."/>
            <person name="Shao H.Z."/>
            <person name="Wang X."/>
            <person name="Wang C.C."/>
            <person name="Yang T.C."/>
            <person name="Huo Q.B."/>
            <person name="Li W."/>
            <person name="Chen H.Y."/>
            <person name="Chen S.E."/>
            <person name="Zhou L.G."/>
            <person name="Ni X.B."/>
            <person name="Tian J.H."/>
            <person name="Sheng Y."/>
            <person name="Liu T."/>
            <person name="Pan Y.S."/>
            <person name="Xia L.Y."/>
            <person name="Li J."/>
            <person name="Zhao F."/>
            <person name="Cao W.C."/>
        </authorList>
    </citation>
    <scope>NUCLEOTIDE SEQUENCE [LARGE SCALE GENOMIC DNA]</scope>
    <source>
        <strain evidence="8">HaeL-2018</strain>
    </source>
</reference>
<evidence type="ECO:0000256" key="6">
    <source>
        <dbReference type="SAM" id="Phobius"/>
    </source>
</evidence>
<gene>
    <name evidence="8" type="ORF">HPB48_020831</name>
</gene>
<dbReference type="PANTHER" id="PTHR10924">
    <property type="entry name" value="MAJOR FACILITATOR SUPERFAMILY PROTEIN-RELATED"/>
    <property type="match status" value="1"/>
</dbReference>
<dbReference type="OrthoDB" id="6412155at2759"/>
<feature type="region of interest" description="Disordered" evidence="5">
    <location>
        <begin position="113"/>
        <end position="134"/>
    </location>
</feature>
<dbReference type="PANTHER" id="PTHR10924:SF4">
    <property type="entry name" value="GH15861P"/>
    <property type="match status" value="1"/>
</dbReference>
<evidence type="ECO:0000256" key="1">
    <source>
        <dbReference type="ARBA" id="ARBA00004141"/>
    </source>
</evidence>
<evidence type="ECO:0000313" key="8">
    <source>
        <dbReference type="EMBL" id="KAH9375704.1"/>
    </source>
</evidence>
<dbReference type="Gene3D" id="1.20.1250.20">
    <property type="entry name" value="MFS general substrate transporter like domains"/>
    <property type="match status" value="2"/>
</dbReference>
<feature type="transmembrane region" description="Helical" evidence="6">
    <location>
        <begin position="285"/>
        <end position="307"/>
    </location>
</feature>
<accession>A0A9J6GMD4</accession>
<comment type="subcellular location">
    <subcellularLocation>
        <location evidence="1">Membrane</location>
        <topology evidence="1">Multi-pass membrane protein</topology>
    </subcellularLocation>
</comment>
<dbReference type="GO" id="GO:0015232">
    <property type="term" value="F:heme transmembrane transporter activity"/>
    <property type="evidence" value="ECO:0007669"/>
    <property type="project" value="TreeGrafter"/>
</dbReference>
<keyword evidence="9" id="KW-1185">Reference proteome</keyword>
<dbReference type="GO" id="GO:0097037">
    <property type="term" value="P:heme export"/>
    <property type="evidence" value="ECO:0007669"/>
    <property type="project" value="TreeGrafter"/>
</dbReference>
<feature type="transmembrane region" description="Helical" evidence="6">
    <location>
        <begin position="197"/>
        <end position="219"/>
    </location>
</feature>
<dbReference type="AlphaFoldDB" id="A0A9J6GMD4"/>
<dbReference type="InterPro" id="IPR020846">
    <property type="entry name" value="MFS_dom"/>
</dbReference>
<feature type="transmembrane region" description="Helical" evidence="6">
    <location>
        <begin position="414"/>
        <end position="434"/>
    </location>
</feature>
<feature type="transmembrane region" description="Helical" evidence="6">
    <location>
        <begin position="159"/>
        <end position="177"/>
    </location>
</feature>
<dbReference type="Pfam" id="PF07690">
    <property type="entry name" value="MFS_1"/>
    <property type="match status" value="1"/>
</dbReference>
<keyword evidence="3 6" id="KW-1133">Transmembrane helix</keyword>
<feature type="transmembrane region" description="Helical" evidence="6">
    <location>
        <begin position="251"/>
        <end position="273"/>
    </location>
</feature>
<organism evidence="8 9">
    <name type="scientific">Haemaphysalis longicornis</name>
    <name type="common">Bush tick</name>
    <dbReference type="NCBI Taxonomy" id="44386"/>
    <lineage>
        <taxon>Eukaryota</taxon>
        <taxon>Metazoa</taxon>
        <taxon>Ecdysozoa</taxon>
        <taxon>Arthropoda</taxon>
        <taxon>Chelicerata</taxon>
        <taxon>Arachnida</taxon>
        <taxon>Acari</taxon>
        <taxon>Parasitiformes</taxon>
        <taxon>Ixodida</taxon>
        <taxon>Ixodoidea</taxon>
        <taxon>Ixodidae</taxon>
        <taxon>Haemaphysalinae</taxon>
        <taxon>Haemaphysalis</taxon>
    </lineage>
</organism>
<dbReference type="OMA" id="PRRYWIL"/>
<dbReference type="GO" id="GO:0016020">
    <property type="term" value="C:membrane"/>
    <property type="evidence" value="ECO:0007669"/>
    <property type="project" value="UniProtKB-SubCell"/>
</dbReference>
<feature type="compositionally biased region" description="Polar residues" evidence="5">
    <location>
        <begin position="74"/>
        <end position="84"/>
    </location>
</feature>
<sequence length="637" mass="69533">MAAPSERRQSLVLRASQLLGRKQSEQSVHWEPVFSSKSKHAPSSKAKSKQEPPAPSLRTDTAVHGRPIRGRNIADTTDVSSADTSENVLEGTSCLYRVESTLDIDSCIAKRSVSRSRRRNEEPSSPHKDRFTGSGINLLTRSSLTAATDVIVTATPRRYWILFMFCVTSMINAFQWIQYSIIASVLTHHYGVSEIAISWTSMLYLIGYMTLAFPSAWILDNMGLRDTVLIGAAGTAIGACIKTYAVRPGQFTIVLIGQAFPAFAQAFILGVPPRLASAWFKYEEVSTACSLGVLGNNLGIALGFVIPPNVVDAHNATAALLYLCTAVTIVSCACLFVLMVSFQDQPQHPPSFSEMLRRATSTKESFGKTFTTLLKDRNFLLLLGSYGLNTGAFYSISTLLNPVILVYFPGEEPFAGWLGLALIVAGLIGSWLCGAALDKTGKYKEVTLGTYLLATVGLFAYTFLLSARSHALSLVACIFLGFFMTGYLPIGLQLAAEITYPLPEGMSSNMMNVSAQAVGFLMILLSGYLQDYFRRYHREPLPGGRASGGFHHDNLHQGGPQEAASHQTRINQALFEHGKLESESPLRCACRGRCSFSLKQWTPPPRVAFSAGRTAHFTFKGREGSQVRRICGAQNNV</sequence>
<dbReference type="InterPro" id="IPR011701">
    <property type="entry name" value="MFS"/>
</dbReference>